<dbReference type="Proteomes" id="UP000504618">
    <property type="component" value="Unplaced"/>
</dbReference>
<reference evidence="4" key="1">
    <citation type="submission" date="2025-08" db="UniProtKB">
        <authorList>
            <consortium name="RefSeq"/>
        </authorList>
    </citation>
    <scope>IDENTIFICATION</scope>
    <source>
        <tissue evidence="4">Whole body</tissue>
    </source>
</reference>
<dbReference type="OrthoDB" id="6781410at2759"/>
<keyword evidence="3" id="KW-1185">Reference proteome</keyword>
<proteinExistence type="predicted"/>
<accession>A0A6J1Q0A9</accession>
<gene>
    <name evidence="4" type="primary">LOC112456990</name>
</gene>
<feature type="coiled-coil region" evidence="1">
    <location>
        <begin position="112"/>
        <end position="139"/>
    </location>
</feature>
<dbReference type="GeneID" id="112456990"/>
<evidence type="ECO:0000256" key="2">
    <source>
        <dbReference type="SAM" id="MobiDB-lite"/>
    </source>
</evidence>
<evidence type="ECO:0000313" key="3">
    <source>
        <dbReference type="Proteomes" id="UP000504618"/>
    </source>
</evidence>
<protein>
    <submittedName>
        <fullName evidence="4">Uncharacterized protein LOC112456990</fullName>
    </submittedName>
</protein>
<sequence>MWEKPRVDGKQKLKDDAEPTIFYNHNVNIIPAASSVSPPLNDQSSTDYNTNSSSHDEIVEVNIEPNQQINSIEVFTSKLPSTEVNKICEKTNSTDYETPTDCTTTSTLDEALKIAVLKAENLEKQLKVANAKLQAADVSVRKVLRSNNFLLRRIRRLRSNNRIRVEKSLLKSTEILHKVFNDDQIK</sequence>
<dbReference type="RefSeq" id="XP_024875587.1">
    <property type="nucleotide sequence ID" value="XM_025019819.1"/>
</dbReference>
<feature type="region of interest" description="Disordered" evidence="2">
    <location>
        <begin position="34"/>
        <end position="53"/>
    </location>
</feature>
<evidence type="ECO:0000256" key="1">
    <source>
        <dbReference type="SAM" id="Coils"/>
    </source>
</evidence>
<name>A0A6J1Q0A9_9HYME</name>
<organism evidence="3 4">
    <name type="scientific">Temnothorax curvispinosus</name>
    <dbReference type="NCBI Taxonomy" id="300111"/>
    <lineage>
        <taxon>Eukaryota</taxon>
        <taxon>Metazoa</taxon>
        <taxon>Ecdysozoa</taxon>
        <taxon>Arthropoda</taxon>
        <taxon>Hexapoda</taxon>
        <taxon>Insecta</taxon>
        <taxon>Pterygota</taxon>
        <taxon>Neoptera</taxon>
        <taxon>Endopterygota</taxon>
        <taxon>Hymenoptera</taxon>
        <taxon>Apocrita</taxon>
        <taxon>Aculeata</taxon>
        <taxon>Formicoidea</taxon>
        <taxon>Formicidae</taxon>
        <taxon>Myrmicinae</taxon>
        <taxon>Temnothorax</taxon>
    </lineage>
</organism>
<evidence type="ECO:0000313" key="4">
    <source>
        <dbReference type="RefSeq" id="XP_024875587.1"/>
    </source>
</evidence>
<keyword evidence="1" id="KW-0175">Coiled coil</keyword>
<dbReference type="AlphaFoldDB" id="A0A6J1Q0A9"/>